<dbReference type="InterPro" id="IPR029313">
    <property type="entry name" value="FANCI_S3"/>
</dbReference>
<dbReference type="InterPro" id="IPR029310">
    <property type="entry name" value="FANCI_HD1"/>
</dbReference>
<feature type="compositionally biased region" description="Polar residues" evidence="1">
    <location>
        <begin position="1345"/>
        <end position="1357"/>
    </location>
</feature>
<dbReference type="OrthoDB" id="195089at2759"/>
<organism evidence="8 9">
    <name type="scientific">Patiria miniata</name>
    <name type="common">Bat star</name>
    <name type="synonym">Asterina miniata</name>
    <dbReference type="NCBI Taxonomy" id="46514"/>
    <lineage>
        <taxon>Eukaryota</taxon>
        <taxon>Metazoa</taxon>
        <taxon>Echinodermata</taxon>
        <taxon>Eleutherozoa</taxon>
        <taxon>Asterozoa</taxon>
        <taxon>Asteroidea</taxon>
        <taxon>Valvatacea</taxon>
        <taxon>Valvatida</taxon>
        <taxon>Asterinidae</taxon>
        <taxon>Patiria</taxon>
    </lineage>
</organism>
<dbReference type="Pfam" id="PF14678">
    <property type="entry name" value="FANCI_S4"/>
    <property type="match status" value="1"/>
</dbReference>
<dbReference type="PANTHER" id="PTHR21818:SF0">
    <property type="entry name" value="FANCONI ANEMIA GROUP I PROTEIN"/>
    <property type="match status" value="1"/>
</dbReference>
<dbReference type="Pfam" id="PF14676">
    <property type="entry name" value="FANCI_S2"/>
    <property type="match status" value="1"/>
</dbReference>
<dbReference type="Pfam" id="PF14679">
    <property type="entry name" value="FANCI_HD1"/>
    <property type="match status" value="1"/>
</dbReference>
<dbReference type="RefSeq" id="XP_038070702.1">
    <property type="nucleotide sequence ID" value="XM_038214774.1"/>
</dbReference>
<dbReference type="EnsemblMetazoa" id="XM_038214773.1">
    <property type="protein sequence ID" value="XP_038070701.1"/>
    <property type="gene ID" value="LOC119739735"/>
</dbReference>
<feature type="compositionally biased region" description="Basic and acidic residues" evidence="1">
    <location>
        <begin position="1358"/>
        <end position="1369"/>
    </location>
</feature>
<dbReference type="Proteomes" id="UP000887568">
    <property type="component" value="Unplaced"/>
</dbReference>
<evidence type="ECO:0000259" key="6">
    <source>
        <dbReference type="Pfam" id="PF14679"/>
    </source>
</evidence>
<reference evidence="8" key="1">
    <citation type="submission" date="2022-11" db="UniProtKB">
        <authorList>
            <consortium name="EnsemblMetazoa"/>
        </authorList>
    </citation>
    <scope>IDENTIFICATION</scope>
</reference>
<keyword evidence="9" id="KW-1185">Reference proteome</keyword>
<dbReference type="GO" id="GO:0070182">
    <property type="term" value="F:DNA polymerase binding"/>
    <property type="evidence" value="ECO:0007669"/>
    <property type="project" value="TreeGrafter"/>
</dbReference>
<dbReference type="RefSeq" id="XP_038070701.1">
    <property type="nucleotide sequence ID" value="XM_038214773.1"/>
</dbReference>
<dbReference type="InterPro" id="IPR029308">
    <property type="entry name" value="FANCI_S1"/>
</dbReference>
<feature type="compositionally biased region" description="Basic and acidic residues" evidence="1">
    <location>
        <begin position="1251"/>
        <end position="1262"/>
    </location>
</feature>
<dbReference type="CTD" id="55215"/>
<evidence type="ECO:0000259" key="2">
    <source>
        <dbReference type="Pfam" id="PF14675"/>
    </source>
</evidence>
<evidence type="ECO:0000259" key="5">
    <source>
        <dbReference type="Pfam" id="PF14678"/>
    </source>
</evidence>
<evidence type="ECO:0008006" key="10">
    <source>
        <dbReference type="Google" id="ProtNLM"/>
    </source>
</evidence>
<dbReference type="InterPro" id="IPR026171">
    <property type="entry name" value="FANCI"/>
</dbReference>
<name>A0A914B5E5_PATMI</name>
<evidence type="ECO:0000313" key="8">
    <source>
        <dbReference type="EnsemblMetazoa" id="XP_038070701.1"/>
    </source>
</evidence>
<evidence type="ECO:0000259" key="4">
    <source>
        <dbReference type="Pfam" id="PF14677"/>
    </source>
</evidence>
<dbReference type="InterPro" id="IPR029314">
    <property type="entry name" value="FANCI_S4"/>
</dbReference>
<dbReference type="InterPro" id="IPR029315">
    <property type="entry name" value="FANCI_S2"/>
</dbReference>
<dbReference type="EnsemblMetazoa" id="XM_038214772.1">
    <property type="protein sequence ID" value="XP_038070700.1"/>
    <property type="gene ID" value="LOC119739735"/>
</dbReference>
<accession>A0A914B5E5</accession>
<protein>
    <recommendedName>
        <fullName evidence="10">Fanconi anemia group I protein</fullName>
    </recommendedName>
</protein>
<feature type="domain" description="FANCI helical" evidence="7">
    <location>
        <begin position="564"/>
        <end position="800"/>
    </location>
</feature>
<dbReference type="Pfam" id="PF14680">
    <property type="entry name" value="FANCI_HD2"/>
    <property type="match status" value="1"/>
</dbReference>
<dbReference type="GeneID" id="119739735"/>
<dbReference type="InterPro" id="IPR029312">
    <property type="entry name" value="FANCI_HD2"/>
</dbReference>
<dbReference type="EnsemblMetazoa" id="XM_038214774.1">
    <property type="protein sequence ID" value="XP_038070702.1"/>
    <property type="gene ID" value="LOC119739735"/>
</dbReference>
<proteinExistence type="predicted"/>
<dbReference type="GO" id="GO:0006281">
    <property type="term" value="P:DNA repair"/>
    <property type="evidence" value="ECO:0007669"/>
    <property type="project" value="InterPro"/>
</dbReference>
<dbReference type="PANTHER" id="PTHR21818">
    <property type="entry name" value="BC025462 PROTEIN"/>
    <property type="match status" value="1"/>
</dbReference>
<dbReference type="OMA" id="QSMRMMN"/>
<evidence type="ECO:0000313" key="9">
    <source>
        <dbReference type="Proteomes" id="UP000887568"/>
    </source>
</evidence>
<feature type="domain" description="FANCI solenoid 2" evidence="3">
    <location>
        <begin position="383"/>
        <end position="545"/>
    </location>
</feature>
<feature type="region of interest" description="Disordered" evidence="1">
    <location>
        <begin position="1239"/>
        <end position="1262"/>
    </location>
</feature>
<sequence length="1369" mass="152734">MTLGKELLDLASKEEKDKLMRLLKRATNDELSEMLHVHAGRRDGGNVADLIRIIFQGASGSEQIAMRRRLYVYNTAISLLQEEDLTNRVASEIVGFLLMETDSLPASHLAELAGVFTDAVKSKDPTSGKAFELLPKIISSLAAKETVAYGNNNMTGVEYKKHVINTLTSSRWDPHCVIHLAAMFRDVALSSDQLKFVITKILRLCKDVDLQELPPLVYQLLLLSTKGHKKLVLQGLTTYISEQDKLCKDQQRDQHFNAEALNTISQDALRHMEGTVILHVTFAVKQDQELGREFIKFLKAGQMIDSSAILSPFNVALALSVAQIHRFEEPIYDFLKSAILKSFKDAARQKSSHWIAELAPISTDVSELILDTVQNSSYGWDHVTQGLVQLGFTLMDAFGPKVGPLGKSTEHQASTNSPNQQACSLGCQVLLTTFKAHEMVRPDILEQLLNRIVTKGSAPVSHYIGLLANTVNSAPQILLDSLRKVREALDYLAFLSPSSAEGLLRAVQPLTKLNVSLKDSLMLVLRKAMFARQGDARKIAVSGYLQILQSFQVYESLSASQLSSQSYMSSSSQTLVDIHTRSHQPSHYEAMVCLEILGNLRRCFTQQADVRLILYEGLYEVLYNNSKLKDTIVEMLSKQWTRYYEPDEDILPPIKLNQCIMAQADQVSSTEPVSHLLQSLCHCVLRCKKLILQAEDDDDEDVDEDDEHLRSLIQQQQEMLSSLTQRMIKSDLEDFELDKSADFSQTSGVGVKNTIFANLVLGVYEVLMVYNSTNNDRSAATSGEQLLQLYGKYHKLAEILREKSGQKNKASQKAVRSLLSVKFVAGMMKALFTDDNPDNQECLAVLREQSDFVRYVVGTAIQKVQQLNDKGHCDGPAGTNQEKLYRFCCLVSRVFLHKFTTDIITPADQGKKEKGKAVSSLCLEGLSTAVSVVCSRYSHRVADYLRRIDPNLNAEGSQRNTVSEEDTVHLHIKKLQRLVMGILTADDDSSSIKDAIQLCHIIMLLSKHLHSNGAQFAQLHDWVSKVCAEQNIDDSGLAKVLMSMLFTLTQQCNSSVSLLLDVAQDIHSQIGDIDEEVVVEPSTHYSIVNKKTAAPTVLLLLMSQIDRSLEETEWVLLRMKAELASDSDKDTDGNGLTQHEDCERIVCARLCRLTNTFHELIQSAIPVGPCVDATFKAVTRIYTTLTILCKYYLAVYTQQAGHLPERFEKLIKSVATLLTQYAYGMINYIQTSQSERLNNATAKGGKAKDKKKGEGDSKAKGVMRETKGIPALVYAIEQFEQYLIKLSKKSKVDLMQHVKLSTSRDFRINQQALQDVLDRASGSSSEEESSSEDETQPPPKKSKMDSTQKASTSSLSTKGERPSKSQEHH</sequence>
<evidence type="ECO:0000259" key="7">
    <source>
        <dbReference type="Pfam" id="PF14680"/>
    </source>
</evidence>
<feature type="domain" description="FANCI helical" evidence="6">
    <location>
        <begin position="289"/>
        <end position="375"/>
    </location>
</feature>
<feature type="region of interest" description="Disordered" evidence="1">
    <location>
        <begin position="1316"/>
        <end position="1369"/>
    </location>
</feature>
<evidence type="ECO:0000256" key="1">
    <source>
        <dbReference type="SAM" id="MobiDB-lite"/>
    </source>
</evidence>
<feature type="domain" description="FANCI solenoid 4" evidence="5">
    <location>
        <begin position="1059"/>
        <end position="1315"/>
    </location>
</feature>
<dbReference type="RefSeq" id="XP_038070700.1">
    <property type="nucleotide sequence ID" value="XM_038214772.1"/>
</dbReference>
<feature type="domain" description="FANCI solenoid 3" evidence="4">
    <location>
        <begin position="818"/>
        <end position="1045"/>
    </location>
</feature>
<dbReference type="Pfam" id="PF14677">
    <property type="entry name" value="FANCI_S3"/>
    <property type="match status" value="1"/>
</dbReference>
<evidence type="ECO:0000259" key="3">
    <source>
        <dbReference type="Pfam" id="PF14676"/>
    </source>
</evidence>
<feature type="domain" description="FANCI solenoid 1" evidence="2">
    <location>
        <begin position="68"/>
        <end position="285"/>
    </location>
</feature>
<dbReference type="Pfam" id="PF14675">
    <property type="entry name" value="FANCI_S1"/>
    <property type="match status" value="1"/>
</dbReference>
<feature type="compositionally biased region" description="Acidic residues" evidence="1">
    <location>
        <begin position="1325"/>
        <end position="1335"/>
    </location>
</feature>